<proteinExistence type="inferred from homology"/>
<dbReference type="EMBL" id="WOWC01000001">
    <property type="protein sequence ID" value="NLV03629.1"/>
    <property type="molecule type" value="Genomic_DNA"/>
</dbReference>
<keyword evidence="3" id="KW-0808">Transferase</keyword>
<organism evidence="5 6">
    <name type="scientific">Haloferax volcanii</name>
    <name type="common">Halobacterium volcanii</name>
    <dbReference type="NCBI Taxonomy" id="2246"/>
    <lineage>
        <taxon>Archaea</taxon>
        <taxon>Methanobacteriati</taxon>
        <taxon>Methanobacteriota</taxon>
        <taxon>Stenosarchaea group</taxon>
        <taxon>Halobacteria</taxon>
        <taxon>Halobacteriales</taxon>
        <taxon>Haloferacaceae</taxon>
        <taxon>Haloferax</taxon>
    </lineage>
</organism>
<evidence type="ECO:0000313" key="5">
    <source>
        <dbReference type="EMBL" id="NLV03629.1"/>
    </source>
</evidence>
<dbReference type="SUPFAM" id="SSF53448">
    <property type="entry name" value="Nucleotide-diphospho-sugar transferases"/>
    <property type="match status" value="1"/>
</dbReference>
<dbReference type="Proteomes" id="UP000619835">
    <property type="component" value="Unassembled WGS sequence"/>
</dbReference>
<comment type="similarity">
    <text evidence="1">Belongs to the glycosyltransferase 2 family.</text>
</comment>
<comment type="caution">
    <text evidence="5">The sequence shown here is derived from an EMBL/GenBank/DDBJ whole genome shotgun (WGS) entry which is preliminary data.</text>
</comment>
<feature type="domain" description="Glycosyltransferase 2-like" evidence="4">
    <location>
        <begin position="9"/>
        <end position="173"/>
    </location>
</feature>
<dbReference type="InterPro" id="IPR001173">
    <property type="entry name" value="Glyco_trans_2-like"/>
</dbReference>
<dbReference type="CDD" id="cd04186">
    <property type="entry name" value="GT_2_like_c"/>
    <property type="match status" value="1"/>
</dbReference>
<dbReference type="GO" id="GO:0016757">
    <property type="term" value="F:glycosyltransferase activity"/>
    <property type="evidence" value="ECO:0007669"/>
    <property type="project" value="UniProtKB-KW"/>
</dbReference>
<evidence type="ECO:0000256" key="1">
    <source>
        <dbReference type="ARBA" id="ARBA00006739"/>
    </source>
</evidence>
<dbReference type="AlphaFoldDB" id="A0A847TSX1"/>
<dbReference type="PANTHER" id="PTHR43179:SF12">
    <property type="entry name" value="GALACTOFURANOSYLTRANSFERASE GLFT2"/>
    <property type="match status" value="1"/>
</dbReference>
<dbReference type="Pfam" id="PF00535">
    <property type="entry name" value="Glycos_transf_2"/>
    <property type="match status" value="1"/>
</dbReference>
<dbReference type="Gene3D" id="3.90.550.10">
    <property type="entry name" value="Spore Coat Polysaccharide Biosynthesis Protein SpsA, Chain A"/>
    <property type="match status" value="1"/>
</dbReference>
<protein>
    <submittedName>
        <fullName evidence="5">Glycosyltransferase</fullName>
    </submittedName>
</protein>
<dbReference type="InterPro" id="IPR029044">
    <property type="entry name" value="Nucleotide-diphossugar_trans"/>
</dbReference>
<evidence type="ECO:0000256" key="3">
    <source>
        <dbReference type="ARBA" id="ARBA00022679"/>
    </source>
</evidence>
<accession>A0A847TSX1</accession>
<evidence type="ECO:0000256" key="2">
    <source>
        <dbReference type="ARBA" id="ARBA00022676"/>
    </source>
</evidence>
<dbReference type="RefSeq" id="WP_170076715.1">
    <property type="nucleotide sequence ID" value="NZ_WOWC01000001.1"/>
</dbReference>
<gene>
    <name evidence="5" type="ORF">GOC85_13745</name>
</gene>
<name>A0A847TSX1_HALVO</name>
<sequence length="292" mass="32918">MSGEDTLVVLVNYKTQSEIKQLISGPLDDLPVDVVIVDNFTDSGLRTWAVENGVKYIDSGGNVGYSRGNNQGIEYGIGDYEYFFVLNPDTKIIDEDVFSELTKAIRENPETGIVSPSIIDQHGVRYTLPSKPEKALRKMGVLPELPKDSEHLKQVDHVPGSAMMISKDVIEEIGYLDESFFLYVEDTEYCYRARQAGIGVATHIDTEVLHYSSESGQKFEKDYQIYYRSRNRYLLARERFDIPGSLIYSAVITSLLVRDVVNIVSNSEFDLIKPLILGVFDGITNQSGRTRY</sequence>
<keyword evidence="2" id="KW-0328">Glycosyltransferase</keyword>
<dbReference type="PANTHER" id="PTHR43179">
    <property type="entry name" value="RHAMNOSYLTRANSFERASE WBBL"/>
    <property type="match status" value="1"/>
</dbReference>
<evidence type="ECO:0000313" key="6">
    <source>
        <dbReference type="Proteomes" id="UP000619835"/>
    </source>
</evidence>
<reference evidence="5" key="1">
    <citation type="submission" date="2019-12" db="EMBL/GenBank/DDBJ databases">
        <title>Haloferax alexandrinus strain pws11.</title>
        <authorList>
            <person name="Verma D.K."/>
            <person name="Gopal K."/>
            <person name="Prasad E.S."/>
        </authorList>
    </citation>
    <scope>NUCLEOTIDE SEQUENCE</scope>
    <source>
        <strain evidence="5">Pws11</strain>
    </source>
</reference>
<evidence type="ECO:0000259" key="4">
    <source>
        <dbReference type="Pfam" id="PF00535"/>
    </source>
</evidence>